<dbReference type="Pfam" id="PF13354">
    <property type="entry name" value="Beta-lactamase2"/>
    <property type="match status" value="1"/>
</dbReference>
<organism evidence="6 7">
    <name type="scientific">Mucilaginibacter lappiensis</name>
    <dbReference type="NCBI Taxonomy" id="354630"/>
    <lineage>
        <taxon>Bacteria</taxon>
        <taxon>Pseudomonadati</taxon>
        <taxon>Bacteroidota</taxon>
        <taxon>Sphingobacteriia</taxon>
        <taxon>Sphingobacteriales</taxon>
        <taxon>Sphingobacteriaceae</taxon>
        <taxon>Mucilaginibacter</taxon>
    </lineage>
</organism>
<dbReference type="Proteomes" id="UP000548326">
    <property type="component" value="Unassembled WGS sequence"/>
</dbReference>
<dbReference type="GO" id="GO:0030655">
    <property type="term" value="P:beta-lactam antibiotic catabolic process"/>
    <property type="evidence" value="ECO:0007669"/>
    <property type="project" value="InterPro"/>
</dbReference>
<dbReference type="GO" id="GO:0046677">
    <property type="term" value="P:response to antibiotic"/>
    <property type="evidence" value="ECO:0007669"/>
    <property type="project" value="InterPro"/>
</dbReference>
<gene>
    <name evidence="6" type="ORF">HDF22_001945</name>
</gene>
<comment type="similarity">
    <text evidence="2">Belongs to the class-A beta-lactamase family.</text>
</comment>
<evidence type="ECO:0000256" key="4">
    <source>
        <dbReference type="SAM" id="SignalP"/>
    </source>
</evidence>
<name>A0A841JAJ0_9SPHI</name>
<dbReference type="AlphaFoldDB" id="A0A841JAJ0"/>
<evidence type="ECO:0000256" key="3">
    <source>
        <dbReference type="ARBA" id="ARBA00012865"/>
    </source>
</evidence>
<evidence type="ECO:0000256" key="2">
    <source>
        <dbReference type="ARBA" id="ARBA00009009"/>
    </source>
</evidence>
<dbReference type="RefSeq" id="WP_317617952.1">
    <property type="nucleotide sequence ID" value="NZ_JACHCA010000004.1"/>
</dbReference>
<accession>A0A841JAJ0</accession>
<evidence type="ECO:0000313" key="7">
    <source>
        <dbReference type="Proteomes" id="UP000548326"/>
    </source>
</evidence>
<feature type="chain" id="PRO_5032797211" description="beta-lactamase" evidence="4">
    <location>
        <begin position="21"/>
        <end position="420"/>
    </location>
</feature>
<dbReference type="SUPFAM" id="SSF56601">
    <property type="entry name" value="beta-lactamase/transpeptidase-like"/>
    <property type="match status" value="1"/>
</dbReference>
<sequence length="420" mass="48848">MMKLYATLLLFIITVTPCFAQQPDTVFLKGLLQSHPELFSGILNHPTQNEVQILYTQIDRDKNNVPHFKSYSYHLNAQHYFYPASTVKLPTAIFSLEKLHELHIKGLTRESVMITDSAFAKQTRVKTYTSSANGLPSIENYIKKILLVSDNDAFNRLYEFVGREEINRKLKKYQLYHTRIVGRLAVGDAGETTRHTNPITFYNGNKVVYLKKALYDSLNYPMHLDNMIMGKAYLDSSDRLVNKPFNLSEKNVYSIADQQQVLKRLLFPQSFPVNQRYNLTPADYAFIYHYMSTFPTENIKPTYTRPAYFPAYCKFLYYGGDSTATIEPNIRIFNKVGDSYGYDIDNAYIVDFKNKVEFLLTAVVQSNEDGVYNDNKYEYATVCLPFLKNLGRVIYQYELKRPKKHRPNLTQFKFNYLPVK</sequence>
<dbReference type="InterPro" id="IPR045155">
    <property type="entry name" value="Beta-lactam_cat"/>
</dbReference>
<dbReference type="EMBL" id="JACHCA010000004">
    <property type="protein sequence ID" value="MBB6127837.1"/>
    <property type="molecule type" value="Genomic_DNA"/>
</dbReference>
<comment type="catalytic activity">
    <reaction evidence="1">
        <text>a beta-lactam + H2O = a substituted beta-amino acid</text>
        <dbReference type="Rhea" id="RHEA:20401"/>
        <dbReference type="ChEBI" id="CHEBI:15377"/>
        <dbReference type="ChEBI" id="CHEBI:35627"/>
        <dbReference type="ChEBI" id="CHEBI:140347"/>
        <dbReference type="EC" id="3.5.2.6"/>
    </reaction>
</comment>
<reference evidence="6 7" key="1">
    <citation type="submission" date="2020-08" db="EMBL/GenBank/DDBJ databases">
        <title>Genomic Encyclopedia of Type Strains, Phase IV (KMG-V): Genome sequencing to study the core and pangenomes of soil and plant-associated prokaryotes.</title>
        <authorList>
            <person name="Whitman W."/>
        </authorList>
    </citation>
    <scope>NUCLEOTIDE SEQUENCE [LARGE SCALE GENOMIC DNA]</scope>
    <source>
        <strain evidence="6 7">MP601</strain>
    </source>
</reference>
<feature type="domain" description="Beta-lactamase class A catalytic" evidence="5">
    <location>
        <begin position="73"/>
        <end position="359"/>
    </location>
</feature>
<dbReference type="InterPro" id="IPR012338">
    <property type="entry name" value="Beta-lactam/transpept-like"/>
</dbReference>
<keyword evidence="4" id="KW-0732">Signal</keyword>
<evidence type="ECO:0000313" key="6">
    <source>
        <dbReference type="EMBL" id="MBB6127837.1"/>
    </source>
</evidence>
<dbReference type="GO" id="GO:0008800">
    <property type="term" value="F:beta-lactamase activity"/>
    <property type="evidence" value="ECO:0007669"/>
    <property type="project" value="UniProtKB-EC"/>
</dbReference>
<proteinExistence type="inferred from homology"/>
<protein>
    <recommendedName>
        <fullName evidence="3">beta-lactamase</fullName>
        <ecNumber evidence="3">3.5.2.6</ecNumber>
    </recommendedName>
</protein>
<dbReference type="PANTHER" id="PTHR35333:SF3">
    <property type="entry name" value="BETA-LACTAMASE-TYPE TRANSPEPTIDASE FOLD CONTAINING PROTEIN"/>
    <property type="match status" value="1"/>
</dbReference>
<feature type="signal peptide" evidence="4">
    <location>
        <begin position="1"/>
        <end position="20"/>
    </location>
</feature>
<dbReference type="PANTHER" id="PTHR35333">
    <property type="entry name" value="BETA-LACTAMASE"/>
    <property type="match status" value="1"/>
</dbReference>
<comment type="caution">
    <text evidence="6">The sequence shown here is derived from an EMBL/GenBank/DDBJ whole genome shotgun (WGS) entry which is preliminary data.</text>
</comment>
<dbReference type="EC" id="3.5.2.6" evidence="3"/>
<evidence type="ECO:0000259" key="5">
    <source>
        <dbReference type="Pfam" id="PF13354"/>
    </source>
</evidence>
<dbReference type="Gene3D" id="3.40.710.10">
    <property type="entry name" value="DD-peptidase/beta-lactamase superfamily"/>
    <property type="match status" value="1"/>
</dbReference>
<evidence type="ECO:0000256" key="1">
    <source>
        <dbReference type="ARBA" id="ARBA00001526"/>
    </source>
</evidence>
<dbReference type="InterPro" id="IPR000871">
    <property type="entry name" value="Beta-lactam_class-A"/>
</dbReference>